<dbReference type="Proteomes" id="UP000593568">
    <property type="component" value="Unassembled WGS sequence"/>
</dbReference>
<evidence type="ECO:0000313" key="3">
    <source>
        <dbReference type="Proteomes" id="UP000593568"/>
    </source>
</evidence>
<sequence>MEFKVDYLSLYGMDTTPFYGDPSQSYMVIDDCSWNLDFFRLWVNEDIINKIVGIPPPHSLAGPDRIIWGNFDKIFFSQKYGSRHLAARLVPSKNLIHLTTNGSVRIDDDFATIGGFVCDHNGEWIFGFNRCLGMCTVVDAELWGVLDGLKLTL</sequence>
<dbReference type="SUPFAM" id="SSF53098">
    <property type="entry name" value="Ribonuclease H-like"/>
    <property type="match status" value="1"/>
</dbReference>
<dbReference type="Pfam" id="PF13456">
    <property type="entry name" value="RVT_3"/>
    <property type="match status" value="1"/>
</dbReference>
<reference evidence="2 3" key="1">
    <citation type="journal article" date="2019" name="Genome Biol. Evol.">
        <title>Insights into the evolution of the New World diploid cottons (Gossypium, subgenus Houzingenia) based on genome sequencing.</title>
        <authorList>
            <person name="Grover C.E."/>
            <person name="Arick M.A. 2nd"/>
            <person name="Thrash A."/>
            <person name="Conover J.L."/>
            <person name="Sanders W.S."/>
            <person name="Peterson D.G."/>
            <person name="Frelichowski J.E."/>
            <person name="Scheffler J.A."/>
            <person name="Scheffler B.E."/>
            <person name="Wendel J.F."/>
        </authorList>
    </citation>
    <scope>NUCLEOTIDE SEQUENCE [LARGE SCALE GENOMIC DNA]</scope>
    <source>
        <strain evidence="2">8</strain>
        <tissue evidence="2">Leaf</tissue>
    </source>
</reference>
<comment type="caution">
    <text evidence="2">The sequence shown here is derived from an EMBL/GenBank/DDBJ whole genome shotgun (WGS) entry which is preliminary data.</text>
</comment>
<proteinExistence type="predicted"/>
<dbReference type="PANTHER" id="PTHR47723">
    <property type="entry name" value="OS05G0353850 PROTEIN"/>
    <property type="match status" value="1"/>
</dbReference>
<feature type="domain" description="RNase H type-1" evidence="1">
    <location>
        <begin position="100"/>
        <end position="152"/>
    </location>
</feature>
<dbReference type="CDD" id="cd06222">
    <property type="entry name" value="RNase_H_like"/>
    <property type="match status" value="1"/>
</dbReference>
<dbReference type="GO" id="GO:0004523">
    <property type="term" value="F:RNA-DNA hybrid ribonuclease activity"/>
    <property type="evidence" value="ECO:0007669"/>
    <property type="project" value="InterPro"/>
</dbReference>
<dbReference type="EMBL" id="JABEZW010000003">
    <property type="protein sequence ID" value="MBA0761302.1"/>
    <property type="molecule type" value="Genomic_DNA"/>
</dbReference>
<dbReference type="AlphaFoldDB" id="A0A7J9DKM6"/>
<dbReference type="InterPro" id="IPR002156">
    <property type="entry name" value="RNaseH_domain"/>
</dbReference>
<protein>
    <recommendedName>
        <fullName evidence="1">RNase H type-1 domain-containing protein</fullName>
    </recommendedName>
</protein>
<name>A0A7J9DKM6_9ROSI</name>
<keyword evidence="3" id="KW-1185">Reference proteome</keyword>
<dbReference type="GO" id="GO:0003676">
    <property type="term" value="F:nucleic acid binding"/>
    <property type="evidence" value="ECO:0007669"/>
    <property type="project" value="InterPro"/>
</dbReference>
<dbReference type="InterPro" id="IPR044730">
    <property type="entry name" value="RNase_H-like_dom_plant"/>
</dbReference>
<dbReference type="InterPro" id="IPR053151">
    <property type="entry name" value="RNase_H-like"/>
</dbReference>
<gene>
    <name evidence="2" type="ORF">Gotri_023972</name>
</gene>
<dbReference type="InterPro" id="IPR012337">
    <property type="entry name" value="RNaseH-like_sf"/>
</dbReference>
<accession>A0A7J9DKM6</accession>
<evidence type="ECO:0000259" key="1">
    <source>
        <dbReference type="Pfam" id="PF13456"/>
    </source>
</evidence>
<evidence type="ECO:0000313" key="2">
    <source>
        <dbReference type="EMBL" id="MBA0761302.1"/>
    </source>
</evidence>
<organism evidence="2 3">
    <name type="scientific">Gossypium trilobum</name>
    <dbReference type="NCBI Taxonomy" id="34281"/>
    <lineage>
        <taxon>Eukaryota</taxon>
        <taxon>Viridiplantae</taxon>
        <taxon>Streptophyta</taxon>
        <taxon>Embryophyta</taxon>
        <taxon>Tracheophyta</taxon>
        <taxon>Spermatophyta</taxon>
        <taxon>Magnoliopsida</taxon>
        <taxon>eudicotyledons</taxon>
        <taxon>Gunneridae</taxon>
        <taxon>Pentapetalae</taxon>
        <taxon>rosids</taxon>
        <taxon>malvids</taxon>
        <taxon>Malvales</taxon>
        <taxon>Malvaceae</taxon>
        <taxon>Malvoideae</taxon>
        <taxon>Gossypium</taxon>
    </lineage>
</organism>
<dbReference type="PANTHER" id="PTHR47723:SF19">
    <property type="entry name" value="POLYNUCLEOTIDYL TRANSFERASE, RIBONUCLEASE H-LIKE SUPERFAMILY PROTEIN"/>
    <property type="match status" value="1"/>
</dbReference>